<dbReference type="EMBL" id="JBHSUA010000010">
    <property type="protein sequence ID" value="MFC6396500.1"/>
    <property type="molecule type" value="Genomic_DNA"/>
</dbReference>
<name>A0ABW1WZF7_9ACTN</name>
<dbReference type="Proteomes" id="UP001596266">
    <property type="component" value="Unassembled WGS sequence"/>
</dbReference>
<proteinExistence type="predicted"/>
<sequence>MRSDLADEVLPLIRSSGDLHRYRAANEHGSRMHEAVDILEGAVGVEDASVVHDVCQRALMSSLRIIMRADDSSGIIGDACQRLIALHPVTATAAKVPVARLVAWMIKFQFDEECDFFTLDPVAYAPVLGEAGIAHYRAELARRESDLAGCAQARDGYSHERFVLEHNARRLAVLDRDAEAIIATHARDGSVSAWALETAEAFVEITEVERAIDWARRAALMPPEHQALRAGRLWRDLLAEHRPGEVLPSSLELFERWPNQSTAAQVHAAAGDRWPGLQQQVVGRLIERPWEAVAFLLRQLADVDTAWQVAHEHADLVGAGLWGELAEARGPSHPEEAVPVLVRLADDELRETGARHYRVAASLLVRARRFAVAAGQGDDFDAVVRELREVHRRRPRLQQEFDAAGLARSAGRSDLIWKAPRRCLGGAIQVEVRQVAGDFGSTSYDRP</sequence>
<dbReference type="RefSeq" id="WP_343885431.1">
    <property type="nucleotide sequence ID" value="NZ_BAAAKI010000005.1"/>
</dbReference>
<evidence type="ECO:0000313" key="1">
    <source>
        <dbReference type="EMBL" id="MFC6396500.1"/>
    </source>
</evidence>
<comment type="caution">
    <text evidence="1">The sequence shown here is derived from an EMBL/GenBank/DDBJ whole genome shotgun (WGS) entry which is preliminary data.</text>
</comment>
<protein>
    <submittedName>
        <fullName evidence="1">Uncharacterized protein</fullName>
    </submittedName>
</protein>
<evidence type="ECO:0000313" key="2">
    <source>
        <dbReference type="Proteomes" id="UP001596266"/>
    </source>
</evidence>
<keyword evidence="2" id="KW-1185">Reference proteome</keyword>
<gene>
    <name evidence="1" type="ORF">ACFP57_05800</name>
</gene>
<accession>A0ABW1WZF7</accession>
<reference evidence="2" key="1">
    <citation type="journal article" date="2019" name="Int. J. Syst. Evol. Microbiol.">
        <title>The Global Catalogue of Microorganisms (GCM) 10K type strain sequencing project: providing services to taxonomists for standard genome sequencing and annotation.</title>
        <authorList>
            <consortium name="The Broad Institute Genomics Platform"/>
            <consortium name="The Broad Institute Genome Sequencing Center for Infectious Disease"/>
            <person name="Wu L."/>
            <person name="Ma J."/>
        </authorList>
    </citation>
    <scope>NUCLEOTIDE SEQUENCE [LARGE SCALE GENOMIC DNA]</scope>
    <source>
        <strain evidence="2">CGMCC 1.15277</strain>
    </source>
</reference>
<organism evidence="1 2">
    <name type="scientific">Luteococcus sanguinis</name>
    <dbReference type="NCBI Taxonomy" id="174038"/>
    <lineage>
        <taxon>Bacteria</taxon>
        <taxon>Bacillati</taxon>
        <taxon>Actinomycetota</taxon>
        <taxon>Actinomycetes</taxon>
        <taxon>Propionibacteriales</taxon>
        <taxon>Propionibacteriaceae</taxon>
        <taxon>Luteococcus</taxon>
    </lineage>
</organism>